<dbReference type="InterPro" id="IPR013083">
    <property type="entry name" value="Znf_RING/FYVE/PHD"/>
</dbReference>
<dbReference type="PROSITE" id="PS51873">
    <property type="entry name" value="TRIAD"/>
    <property type="match status" value="1"/>
</dbReference>
<dbReference type="InterPro" id="IPR044066">
    <property type="entry name" value="TRIAD_supradom"/>
</dbReference>
<keyword evidence="2" id="KW-0808">Transferase</keyword>
<dbReference type="OrthoDB" id="10009520at2759"/>
<dbReference type="InterPro" id="IPR041367">
    <property type="entry name" value="Znf-CCCH_4"/>
</dbReference>
<keyword evidence="3 8" id="KW-0479">Metal-binding</keyword>
<dbReference type="Pfam" id="PF18044">
    <property type="entry name" value="zf-CCCH_4"/>
    <property type="match status" value="1"/>
</dbReference>
<evidence type="ECO:0000259" key="11">
    <source>
        <dbReference type="PROSITE" id="PS51873"/>
    </source>
</evidence>
<dbReference type="InterPro" id="IPR002867">
    <property type="entry name" value="IBR_dom"/>
</dbReference>
<evidence type="ECO:0000256" key="5">
    <source>
        <dbReference type="ARBA" id="ARBA00022771"/>
    </source>
</evidence>
<keyword evidence="12" id="KW-0547">Nucleotide-binding</keyword>
<dbReference type="EMBL" id="QGMG01000194">
    <property type="protein sequence ID" value="TVY55986.1"/>
    <property type="molecule type" value="Genomic_DNA"/>
</dbReference>
<keyword evidence="12" id="KW-0067">ATP-binding</keyword>
<dbReference type="GO" id="GO:0097039">
    <property type="term" value="P:protein linear polyubiquitination"/>
    <property type="evidence" value="ECO:0007669"/>
    <property type="project" value="TreeGrafter"/>
</dbReference>
<accession>A0A7D8UV53</accession>
<dbReference type="PROSITE" id="PS50103">
    <property type="entry name" value="ZF_C3H1"/>
    <property type="match status" value="3"/>
</dbReference>
<feature type="region of interest" description="Disordered" evidence="9">
    <location>
        <begin position="90"/>
        <end position="116"/>
    </location>
</feature>
<dbReference type="PANTHER" id="PTHR22770:SF13">
    <property type="entry name" value="RING-TYPE DOMAIN-CONTAINING PROTEIN"/>
    <property type="match status" value="1"/>
</dbReference>
<dbReference type="GO" id="GO:0008270">
    <property type="term" value="F:zinc ion binding"/>
    <property type="evidence" value="ECO:0007669"/>
    <property type="project" value="UniProtKB-KW"/>
</dbReference>
<feature type="domain" description="C3H1-type" evidence="10">
    <location>
        <begin position="59"/>
        <end position="86"/>
    </location>
</feature>
<dbReference type="InterPro" id="IPR041686">
    <property type="entry name" value="Znf-CCCH_3"/>
</dbReference>
<dbReference type="Pfam" id="PF01485">
    <property type="entry name" value="IBR"/>
    <property type="match status" value="1"/>
</dbReference>
<keyword evidence="6" id="KW-0833">Ubl conjugation pathway</keyword>
<dbReference type="GO" id="GO:0043130">
    <property type="term" value="F:ubiquitin binding"/>
    <property type="evidence" value="ECO:0007669"/>
    <property type="project" value="TreeGrafter"/>
</dbReference>
<keyword evidence="12" id="KW-0378">Hydrolase</keyword>
<reference evidence="12 13" key="1">
    <citation type="submission" date="2018-05" db="EMBL/GenBank/DDBJ databases">
        <title>Whole genome sequencing for identification of molecular markers to develop diagnostic detection tools for the regulated plant pathogen Lachnellula willkommii.</title>
        <authorList>
            <person name="Giroux E."/>
            <person name="Bilodeau G."/>
        </authorList>
    </citation>
    <scope>NUCLEOTIDE SEQUENCE [LARGE SCALE GENOMIC DNA]</scope>
    <source>
        <strain evidence="12 13">CBS 625.97</strain>
    </source>
</reference>
<keyword evidence="5 8" id="KW-0863">Zinc-finger</keyword>
<evidence type="ECO:0000259" key="10">
    <source>
        <dbReference type="PROSITE" id="PS50103"/>
    </source>
</evidence>
<dbReference type="SMART" id="SM00356">
    <property type="entry name" value="ZnF_C3H1"/>
    <property type="match status" value="3"/>
</dbReference>
<keyword evidence="7 8" id="KW-0862">Zinc</keyword>
<sequence length="884" mass="98479">MASCKFFRQGACRNGDSCNFTHQRDTNDQRHFRPVPPGFPDVEKLAITSAKKNVLNKEIKTTSACWFFSQGSCNKGGDCRYIHAPAVAPPKQVHPDTGSANPSLDPQGESSPQKALDSRAEIPCSFMSRPGGCQKDSCPYLHAANEHGMEISDQDLDDDLSRNILGAMIEFNEVGHVLKVSFPTDFSLACIRGFRLGSSPEAIVDILRGLGFLDVSINCVRIPSSATALEPKATVKVENPSFATELCFRLKDQGSALNAVPISIAPRQTNCRKVYISWHKPTRSAWLNFGKGEIAGRVARNYDKGKYKCLGQSVRSSAPSKTPDRGFRSGSHNSVPWTIILSDVPGLATSEDIKAGIQTLYDQPRHIELGANSYNALDAEVSVMVRSRLEEYGPLELFYLAPCQEGKRVKATAWFKDEEDARSACELNNRPLDILKKGRLTITIVPSAKIKVSTTIYLALKTTINEASMTWKEMHLRLYVYQDAVSRFTTLKVEGNDAKDVASARKSLDDILRGVVLTDGQHEIGSSLFRSNRSAHNKLKSLERELRIVIIRDKTKRQLLYHGPPEKMQQVIRQIMDILGEESSSIFEIPLHYNHQFSWTIRDGFKSIVQALGKDVAVFDVVSRKIIINGTQQQFDAAMSIMNGEHHFKIDPLSEHNSGRVCPICLATDDIDMPVETSCKHTYCLECFESCCKHAESTSTNKFQIKCAGDGGECRKVFDLAEIKNHVSSSVFEDIFKSSFEGYIGRHPEDFHYCKGVDCGFVYRCTAATQSKPPLYACPNCSERLCTSCHENWHGGQTCAEYKDHVSGGYEALEKLKKEGNIKDCPKCKTLMEKTEGCNHMHCPACKAHICWVCMAVFETSRPCYDHMNKEHGGIGLGLERFEV</sequence>
<dbReference type="GO" id="GO:0004386">
    <property type="term" value="F:helicase activity"/>
    <property type="evidence" value="ECO:0007669"/>
    <property type="project" value="UniProtKB-KW"/>
</dbReference>
<evidence type="ECO:0000256" key="1">
    <source>
        <dbReference type="ARBA" id="ARBA00004906"/>
    </source>
</evidence>
<dbReference type="Proteomes" id="UP000481288">
    <property type="component" value="Unassembled WGS sequence"/>
</dbReference>
<name>A0A7D8UV53_9HELO</name>
<evidence type="ECO:0000256" key="4">
    <source>
        <dbReference type="ARBA" id="ARBA00022737"/>
    </source>
</evidence>
<comment type="pathway">
    <text evidence="1">Protein modification; protein ubiquitination.</text>
</comment>
<dbReference type="GO" id="GO:0043161">
    <property type="term" value="P:proteasome-mediated ubiquitin-dependent protein catabolic process"/>
    <property type="evidence" value="ECO:0007669"/>
    <property type="project" value="TreeGrafter"/>
</dbReference>
<dbReference type="Pfam" id="PF15663">
    <property type="entry name" value="zf-CCCH_3"/>
    <property type="match status" value="1"/>
</dbReference>
<evidence type="ECO:0000256" key="9">
    <source>
        <dbReference type="SAM" id="MobiDB-lite"/>
    </source>
</evidence>
<feature type="zinc finger region" description="C3H1-type" evidence="8">
    <location>
        <begin position="118"/>
        <end position="145"/>
    </location>
</feature>
<dbReference type="InterPro" id="IPR000571">
    <property type="entry name" value="Znf_CCCH"/>
</dbReference>
<organism evidence="12 13">
    <name type="scientific">Lachnellula cervina</name>
    <dbReference type="NCBI Taxonomy" id="1316786"/>
    <lineage>
        <taxon>Eukaryota</taxon>
        <taxon>Fungi</taxon>
        <taxon>Dikarya</taxon>
        <taxon>Ascomycota</taxon>
        <taxon>Pezizomycotina</taxon>
        <taxon>Leotiomycetes</taxon>
        <taxon>Helotiales</taxon>
        <taxon>Lachnaceae</taxon>
        <taxon>Lachnellula</taxon>
    </lineage>
</organism>
<proteinExistence type="predicted"/>
<evidence type="ECO:0000256" key="6">
    <source>
        <dbReference type="ARBA" id="ARBA00022786"/>
    </source>
</evidence>
<evidence type="ECO:0000256" key="7">
    <source>
        <dbReference type="ARBA" id="ARBA00022833"/>
    </source>
</evidence>
<dbReference type="InterPro" id="IPR036855">
    <property type="entry name" value="Znf_CCCH_sf"/>
</dbReference>
<keyword evidence="4" id="KW-0677">Repeat</keyword>
<dbReference type="SUPFAM" id="SSF90229">
    <property type="entry name" value="CCCH zinc finger"/>
    <property type="match status" value="1"/>
</dbReference>
<evidence type="ECO:0000256" key="2">
    <source>
        <dbReference type="ARBA" id="ARBA00022679"/>
    </source>
</evidence>
<gene>
    <name evidence="12" type="ORF">LCER1_G003144</name>
</gene>
<keyword evidence="13" id="KW-1185">Reference proteome</keyword>
<dbReference type="Gene3D" id="4.10.1000.10">
    <property type="entry name" value="Zinc finger, CCCH-type"/>
    <property type="match status" value="2"/>
</dbReference>
<evidence type="ECO:0000313" key="12">
    <source>
        <dbReference type="EMBL" id="TVY55986.1"/>
    </source>
</evidence>
<dbReference type="SMART" id="SM00647">
    <property type="entry name" value="IBR"/>
    <property type="match status" value="2"/>
</dbReference>
<protein>
    <submittedName>
        <fullName evidence="12">ATP-dependent RNA helicase-like protein</fullName>
    </submittedName>
</protein>
<evidence type="ECO:0000313" key="13">
    <source>
        <dbReference type="Proteomes" id="UP000481288"/>
    </source>
</evidence>
<feature type="compositionally biased region" description="Polar residues" evidence="9">
    <location>
        <begin position="98"/>
        <end position="113"/>
    </location>
</feature>
<feature type="domain" description="RING-type" evidence="11">
    <location>
        <begin position="658"/>
        <end position="876"/>
    </location>
</feature>
<dbReference type="Gene3D" id="1.20.120.1750">
    <property type="match status" value="1"/>
</dbReference>
<dbReference type="GO" id="GO:0004842">
    <property type="term" value="F:ubiquitin-protein transferase activity"/>
    <property type="evidence" value="ECO:0007669"/>
    <property type="project" value="TreeGrafter"/>
</dbReference>
<feature type="zinc finger region" description="C3H1-type" evidence="8">
    <location>
        <begin position="1"/>
        <end position="25"/>
    </location>
</feature>
<feature type="domain" description="C3H1-type" evidence="10">
    <location>
        <begin position="1"/>
        <end position="25"/>
    </location>
</feature>
<keyword evidence="12" id="KW-0347">Helicase</keyword>
<dbReference type="SUPFAM" id="SSF57850">
    <property type="entry name" value="RING/U-box"/>
    <property type="match status" value="2"/>
</dbReference>
<dbReference type="InterPro" id="IPR051628">
    <property type="entry name" value="LUBAC_E3_Ligases"/>
</dbReference>
<dbReference type="Pfam" id="PF22191">
    <property type="entry name" value="IBR_1"/>
    <property type="match status" value="1"/>
</dbReference>
<evidence type="ECO:0000256" key="8">
    <source>
        <dbReference type="PROSITE-ProRule" id="PRU00723"/>
    </source>
</evidence>
<dbReference type="AlphaFoldDB" id="A0A7D8UV53"/>
<dbReference type="PANTHER" id="PTHR22770">
    <property type="entry name" value="UBIQUITIN CONJUGATING ENZYME 7 INTERACTING PROTEIN-RELATED"/>
    <property type="match status" value="1"/>
</dbReference>
<evidence type="ECO:0000256" key="3">
    <source>
        <dbReference type="ARBA" id="ARBA00022723"/>
    </source>
</evidence>
<feature type="domain" description="C3H1-type" evidence="10">
    <location>
        <begin position="118"/>
        <end position="145"/>
    </location>
</feature>
<dbReference type="GO" id="GO:0000151">
    <property type="term" value="C:ubiquitin ligase complex"/>
    <property type="evidence" value="ECO:0007669"/>
    <property type="project" value="TreeGrafter"/>
</dbReference>
<comment type="caution">
    <text evidence="12">The sequence shown here is derived from an EMBL/GenBank/DDBJ whole genome shotgun (WGS) entry which is preliminary data.</text>
</comment>
<dbReference type="Gene3D" id="3.30.40.10">
    <property type="entry name" value="Zinc/RING finger domain, C3HC4 (zinc finger)"/>
    <property type="match status" value="1"/>
</dbReference>
<dbReference type="CDD" id="cd22585">
    <property type="entry name" value="Rcat_RBR_DEAH12-like"/>
    <property type="match status" value="1"/>
</dbReference>
<dbReference type="CDD" id="cd20335">
    <property type="entry name" value="BRcat_RBR"/>
    <property type="match status" value="1"/>
</dbReference>
<feature type="zinc finger region" description="C3H1-type" evidence="8">
    <location>
        <begin position="59"/>
        <end position="86"/>
    </location>
</feature>